<evidence type="ECO:0000256" key="5">
    <source>
        <dbReference type="ARBA" id="ARBA00015486"/>
    </source>
</evidence>
<evidence type="ECO:0000256" key="2">
    <source>
        <dbReference type="ARBA" id="ARBA00005049"/>
    </source>
</evidence>
<dbReference type="Gene3D" id="1.10.1610.10">
    <property type="match status" value="1"/>
</dbReference>
<sequence>MIVCKRTIEKDKTMEKYLNELIHRIRPMNQDAQIRCEARLDSIAKPLKSLGKGEAALIRIAGIHETANITIEKKALIIMCADNGVVAEKISQTGQEITAIVAENFLKQKTCVSVMAECAKVDLYPVDIGIARETNIIQKKVAFGTKNLRVEPAMTRKQAIQSILVGIEMVEELKNKGYQMIATGEMGIGNTTTSSAIASVLLKEKVSKMTGKGAGLSREGIERKIQVITDSLELHRPNSEDILDVLAKIGGLDIGGLLGVFLGGGIHRVPIVIDGFISSVAALMAFHLNPMVRDFMLPSHASKEPAAQRVLQEIGLTPFLDCEMCLGEGTGAIALFPFLDMLAAIYQKMSTFKEINISAYQPYYENPKQ</sequence>
<dbReference type="UniPathway" id="UPA00061">
    <property type="reaction ID" value="UER00516"/>
</dbReference>
<dbReference type="AlphaFoldDB" id="A0A415EU89"/>
<dbReference type="CDD" id="cd02439">
    <property type="entry name" value="DMB-PRT_CobT"/>
    <property type="match status" value="1"/>
</dbReference>
<evidence type="ECO:0000313" key="12">
    <source>
        <dbReference type="Proteomes" id="UP000286288"/>
    </source>
</evidence>
<dbReference type="SUPFAM" id="SSF52733">
    <property type="entry name" value="Nicotinate mononucleotide:5,6-dimethylbenzimidazole phosphoribosyltransferase (CobT)"/>
    <property type="match status" value="1"/>
</dbReference>
<name>A0A415EU89_ENTCA</name>
<dbReference type="Pfam" id="PF02277">
    <property type="entry name" value="DBI_PRT"/>
    <property type="match status" value="1"/>
</dbReference>
<dbReference type="GO" id="GO:0008939">
    <property type="term" value="F:nicotinate-nucleotide-dimethylbenzimidazole phosphoribosyltransferase activity"/>
    <property type="evidence" value="ECO:0007669"/>
    <property type="project" value="UniProtKB-UniRule"/>
</dbReference>
<dbReference type="EC" id="2.4.2.21" evidence="4 10"/>
<evidence type="ECO:0000256" key="7">
    <source>
        <dbReference type="ARBA" id="ARBA00022676"/>
    </source>
</evidence>
<dbReference type="Gene3D" id="3.40.50.10210">
    <property type="match status" value="1"/>
</dbReference>
<dbReference type="InterPro" id="IPR023195">
    <property type="entry name" value="Nict_dMeBzImd_PRibTrfase_N"/>
</dbReference>
<evidence type="ECO:0000256" key="1">
    <source>
        <dbReference type="ARBA" id="ARBA00002197"/>
    </source>
</evidence>
<evidence type="ECO:0000256" key="3">
    <source>
        <dbReference type="ARBA" id="ARBA00007110"/>
    </source>
</evidence>
<evidence type="ECO:0000313" key="11">
    <source>
        <dbReference type="EMBL" id="RHK06873.1"/>
    </source>
</evidence>
<comment type="caution">
    <text evidence="11">The sequence shown here is derived from an EMBL/GenBank/DDBJ whole genome shotgun (WGS) entry which is preliminary data.</text>
</comment>
<dbReference type="NCBIfam" id="NF000996">
    <property type="entry name" value="PRK00105.1"/>
    <property type="match status" value="1"/>
</dbReference>
<keyword evidence="7 11" id="KW-0328">Glycosyltransferase</keyword>
<proteinExistence type="inferred from homology"/>
<accession>A0A415EU89</accession>
<evidence type="ECO:0000256" key="9">
    <source>
        <dbReference type="ARBA" id="ARBA00047340"/>
    </source>
</evidence>
<dbReference type="InterPro" id="IPR036087">
    <property type="entry name" value="Nict_dMeBzImd_PRibTrfase_sf"/>
</dbReference>
<dbReference type="PANTHER" id="PTHR43463:SF1">
    <property type="entry name" value="NICOTINATE-NUCLEOTIDE--DIMETHYLBENZIMIDAZOLE PHOSPHORIBOSYLTRANSFERASE"/>
    <property type="match status" value="1"/>
</dbReference>
<dbReference type="NCBIfam" id="TIGR03160">
    <property type="entry name" value="cobT_DBIPRT"/>
    <property type="match status" value="1"/>
</dbReference>
<dbReference type="GO" id="GO:0009236">
    <property type="term" value="P:cobalamin biosynthetic process"/>
    <property type="evidence" value="ECO:0007669"/>
    <property type="project" value="UniProtKB-UniRule"/>
</dbReference>
<evidence type="ECO:0000256" key="8">
    <source>
        <dbReference type="ARBA" id="ARBA00022679"/>
    </source>
</evidence>
<gene>
    <name evidence="11" type="primary">cobT</name>
    <name evidence="11" type="ORF">DW084_06800</name>
</gene>
<dbReference type="Proteomes" id="UP000286288">
    <property type="component" value="Unassembled WGS sequence"/>
</dbReference>
<protein>
    <recommendedName>
        <fullName evidence="5 10">Nicotinate-nucleotide--dimethylbenzimidazole phosphoribosyltransferase</fullName>
        <ecNumber evidence="4 10">2.4.2.21</ecNumber>
    </recommendedName>
</protein>
<dbReference type="EMBL" id="QRMZ01000007">
    <property type="protein sequence ID" value="RHK06873.1"/>
    <property type="molecule type" value="Genomic_DNA"/>
</dbReference>
<evidence type="ECO:0000256" key="6">
    <source>
        <dbReference type="ARBA" id="ARBA00022573"/>
    </source>
</evidence>
<comment type="similarity">
    <text evidence="3">Belongs to the CobT family.</text>
</comment>
<reference evidence="11 12" key="1">
    <citation type="submission" date="2018-08" db="EMBL/GenBank/DDBJ databases">
        <title>A genome reference for cultivated species of the human gut microbiota.</title>
        <authorList>
            <person name="Zou Y."/>
            <person name="Xue W."/>
            <person name="Luo G."/>
        </authorList>
    </citation>
    <scope>NUCLEOTIDE SEQUENCE [LARGE SCALE GENOMIC DNA]</scope>
    <source>
        <strain evidence="11 12">AF48-16</strain>
    </source>
</reference>
<dbReference type="FunFam" id="3.40.50.10210:FF:000001">
    <property type="entry name" value="Nicotinate-nucleotide--dimethylbenzimidazole phosphoribosyltransferase"/>
    <property type="match status" value="1"/>
</dbReference>
<evidence type="ECO:0000256" key="4">
    <source>
        <dbReference type="ARBA" id="ARBA00011991"/>
    </source>
</evidence>
<dbReference type="PANTHER" id="PTHR43463">
    <property type="entry name" value="NICOTINATE-NUCLEOTIDE--DIMETHYLBENZIMIDAZOLE PHOSPHORIBOSYLTRANSFERASE"/>
    <property type="match status" value="1"/>
</dbReference>
<comment type="pathway">
    <text evidence="2">Nucleoside biosynthesis; alpha-ribazole biosynthesis; alpha-ribazole from 5,6-dimethylbenzimidazole: step 1/2.</text>
</comment>
<dbReference type="InterPro" id="IPR017846">
    <property type="entry name" value="Nict_dMeBzImd_PRibTrfase_bact"/>
</dbReference>
<organism evidence="11 12">
    <name type="scientific">Enterococcus casseliflavus</name>
    <name type="common">Enterococcus flavescens</name>
    <dbReference type="NCBI Taxonomy" id="37734"/>
    <lineage>
        <taxon>Bacteria</taxon>
        <taxon>Bacillati</taxon>
        <taxon>Bacillota</taxon>
        <taxon>Bacilli</taxon>
        <taxon>Lactobacillales</taxon>
        <taxon>Enterococcaceae</taxon>
        <taxon>Enterococcus</taxon>
    </lineage>
</organism>
<keyword evidence="8 11" id="KW-0808">Transferase</keyword>
<comment type="function">
    <text evidence="1">Catalyzes the synthesis of alpha-ribazole-5'-phosphate from nicotinate mononucleotide (NAMN) and 5,6-dimethylbenzimidazole (DMB).</text>
</comment>
<comment type="catalytic activity">
    <reaction evidence="9">
        <text>5,6-dimethylbenzimidazole + nicotinate beta-D-ribonucleotide = alpha-ribazole 5'-phosphate + nicotinate + H(+)</text>
        <dbReference type="Rhea" id="RHEA:11196"/>
        <dbReference type="ChEBI" id="CHEBI:15378"/>
        <dbReference type="ChEBI" id="CHEBI:15890"/>
        <dbReference type="ChEBI" id="CHEBI:32544"/>
        <dbReference type="ChEBI" id="CHEBI:57502"/>
        <dbReference type="ChEBI" id="CHEBI:57918"/>
        <dbReference type="EC" id="2.4.2.21"/>
    </reaction>
</comment>
<dbReference type="InterPro" id="IPR003200">
    <property type="entry name" value="Nict_dMeBzImd_PRibTrfase"/>
</dbReference>
<evidence type="ECO:0000256" key="10">
    <source>
        <dbReference type="NCBIfam" id="TIGR03160"/>
    </source>
</evidence>
<keyword evidence="6" id="KW-0169">Cobalamin biosynthesis</keyword>